<evidence type="ECO:0000313" key="2">
    <source>
        <dbReference type="EnsemblMetazoa" id="tetur02g00920.1"/>
    </source>
</evidence>
<reference evidence="2" key="2">
    <citation type="submission" date="2015-06" db="UniProtKB">
        <authorList>
            <consortium name="EnsemblMetazoa"/>
        </authorList>
    </citation>
    <scope>IDENTIFICATION</scope>
</reference>
<feature type="transmembrane region" description="Helical" evidence="1">
    <location>
        <begin position="12"/>
        <end position="30"/>
    </location>
</feature>
<sequence length="179" mass="20471">MNNLNLQFNRTLLWIPFILVFFKSVYLVNITRNKLSVNRLLAPSLGKSNNHHSSSKLNLFSNPINSKPTFVSTRRQGKDIFDGWWGGHVHPDKDEDISKTFSYLMPILLLIAAVTLTIPIIALFFFIFMWKRPPSFLCSVLDPELKNGQFNAQPRLYKGLIDLLLTVDKAFAQGNNIYG</sequence>
<reference evidence="3" key="1">
    <citation type="submission" date="2011-08" db="EMBL/GenBank/DDBJ databases">
        <authorList>
            <person name="Rombauts S."/>
        </authorList>
    </citation>
    <scope>NUCLEOTIDE SEQUENCE</scope>
    <source>
        <strain evidence="3">London</strain>
    </source>
</reference>
<keyword evidence="1" id="KW-0812">Transmembrane</keyword>
<dbReference type="EnsemblMetazoa" id="tetur02g00920.1">
    <property type="protein sequence ID" value="tetur02g00920.1"/>
    <property type="gene ID" value="tetur02g00920"/>
</dbReference>
<keyword evidence="1" id="KW-0472">Membrane</keyword>
<organism evidence="2 3">
    <name type="scientific">Tetranychus urticae</name>
    <name type="common">Two-spotted spider mite</name>
    <dbReference type="NCBI Taxonomy" id="32264"/>
    <lineage>
        <taxon>Eukaryota</taxon>
        <taxon>Metazoa</taxon>
        <taxon>Ecdysozoa</taxon>
        <taxon>Arthropoda</taxon>
        <taxon>Chelicerata</taxon>
        <taxon>Arachnida</taxon>
        <taxon>Acari</taxon>
        <taxon>Acariformes</taxon>
        <taxon>Trombidiformes</taxon>
        <taxon>Prostigmata</taxon>
        <taxon>Eleutherengona</taxon>
        <taxon>Raphignathae</taxon>
        <taxon>Tetranychoidea</taxon>
        <taxon>Tetranychidae</taxon>
        <taxon>Tetranychus</taxon>
    </lineage>
</organism>
<dbReference type="EMBL" id="CAEY01000779">
    <property type="status" value="NOT_ANNOTATED_CDS"/>
    <property type="molecule type" value="Genomic_DNA"/>
</dbReference>
<name>T1JUH0_TETUR</name>
<keyword evidence="1" id="KW-1133">Transmembrane helix</keyword>
<keyword evidence="3" id="KW-1185">Reference proteome</keyword>
<accession>T1JUH0</accession>
<feature type="transmembrane region" description="Helical" evidence="1">
    <location>
        <begin position="107"/>
        <end position="130"/>
    </location>
</feature>
<proteinExistence type="predicted"/>
<dbReference type="HOGENOM" id="CLU_1505363_0_0_1"/>
<evidence type="ECO:0000256" key="1">
    <source>
        <dbReference type="SAM" id="Phobius"/>
    </source>
</evidence>
<dbReference type="AlphaFoldDB" id="T1JUH0"/>
<evidence type="ECO:0000313" key="3">
    <source>
        <dbReference type="Proteomes" id="UP000015104"/>
    </source>
</evidence>
<protein>
    <submittedName>
        <fullName evidence="2">Uncharacterized protein</fullName>
    </submittedName>
</protein>
<dbReference type="Proteomes" id="UP000015104">
    <property type="component" value="Unassembled WGS sequence"/>
</dbReference>